<comment type="caution">
    <text evidence="6">The sequence shown here is derived from an EMBL/GenBank/DDBJ whole genome shotgun (WGS) entry which is preliminary data.</text>
</comment>
<evidence type="ECO:0000256" key="1">
    <source>
        <dbReference type="ARBA" id="ARBA00008061"/>
    </source>
</evidence>
<dbReference type="SMART" id="SM00642">
    <property type="entry name" value="Aamy"/>
    <property type="match status" value="1"/>
</dbReference>
<keyword evidence="4" id="KW-0732">Signal</keyword>
<proteinExistence type="inferred from homology"/>
<name>A0ABR6ZQ73_9BURK</name>
<evidence type="ECO:0000256" key="2">
    <source>
        <dbReference type="RuleBase" id="RU003615"/>
    </source>
</evidence>
<evidence type="ECO:0000256" key="3">
    <source>
        <dbReference type="RuleBase" id="RU361134"/>
    </source>
</evidence>
<keyword evidence="3" id="KW-0326">Glycosidase</keyword>
<organism evidence="6 7">
    <name type="scientific">Undibacterium hunanense</name>
    <dbReference type="NCBI Taxonomy" id="2762292"/>
    <lineage>
        <taxon>Bacteria</taxon>
        <taxon>Pseudomonadati</taxon>
        <taxon>Pseudomonadota</taxon>
        <taxon>Betaproteobacteria</taxon>
        <taxon>Burkholderiales</taxon>
        <taxon>Oxalobacteraceae</taxon>
        <taxon>Undibacterium</taxon>
    </lineage>
</organism>
<accession>A0ABR6ZQ73</accession>
<keyword evidence="7" id="KW-1185">Reference proteome</keyword>
<dbReference type="PANTHER" id="PTHR10357">
    <property type="entry name" value="ALPHA-AMYLASE FAMILY MEMBER"/>
    <property type="match status" value="1"/>
</dbReference>
<feature type="signal peptide" evidence="4">
    <location>
        <begin position="1"/>
        <end position="23"/>
    </location>
</feature>
<dbReference type="Proteomes" id="UP000650424">
    <property type="component" value="Unassembled WGS sequence"/>
</dbReference>
<dbReference type="InterPro" id="IPR017853">
    <property type="entry name" value="GH"/>
</dbReference>
<sequence>MQMTAIKLGLALLLAVGSISASMAQSSPHKKSSLQPFLWENATVYFLLTDRFHNANHKNDLAYGRKNDAAALRGYAGGDLAGITARIKSGYFKDLGVDVIWLTPPVEQIHAGTDEGTGKSYGFHGYWAKDFTRVDANLGTEADMREFVDTAHAHGMRVLLDVVMNHLGPVTEQDPVWPEEWVRTSPVCTYKDTETTVSCTLVKNLPDIRTDRLAPVSLPSVLVEKWKAEGRYDREVKELDDFFQRTGLPRAPRYYLMKWHVDWVKKYGVDGFRADTAKHTEPEIWKELHGLASAAYEDWKHANPKKKLGNQAFFMTGEVYNYVLANGQDFDMGGGKTVNFYQNGFDSLINFGFKSDANKNYEALFSDYAARLHGALAGYSVLNYISSHDDGGPFDLLRQKPFESANKLLLSPGAAQIYYGDETARSLNVAGAQGDATLRSFMNWDELKKNASRNGYRITDVRRHWSRLGLFRRAHPAIGAGLHEKLADQPYTFKRTYAQQGISDKVVIALDIPAKTYPAISVHGVFADGQILKDYYSGKTATVVNGKVQFNSGLSTVLIAP</sequence>
<evidence type="ECO:0000313" key="6">
    <source>
        <dbReference type="EMBL" id="MBC3918019.1"/>
    </source>
</evidence>
<evidence type="ECO:0000256" key="4">
    <source>
        <dbReference type="SAM" id="SignalP"/>
    </source>
</evidence>
<comment type="catalytic activity">
    <reaction evidence="3">
        <text>Endohydrolysis of (1-&gt;4)-alpha-D-glucosidic linkages in polysaccharides containing three or more (1-&gt;4)-alpha-linked D-glucose units.</text>
        <dbReference type="EC" id="3.2.1.1"/>
    </reaction>
</comment>
<gene>
    <name evidence="6" type="ORF">H8L32_11075</name>
</gene>
<protein>
    <recommendedName>
        <fullName evidence="3">Alpha-amylase</fullName>
        <ecNumber evidence="3">3.2.1.1</ecNumber>
    </recommendedName>
</protein>
<dbReference type="RefSeq" id="WP_186947242.1">
    <property type="nucleotide sequence ID" value="NZ_JACOGF010000004.1"/>
</dbReference>
<keyword evidence="3" id="KW-0378">Hydrolase</keyword>
<dbReference type="EMBL" id="JACOGF010000004">
    <property type="protein sequence ID" value="MBC3918019.1"/>
    <property type="molecule type" value="Genomic_DNA"/>
</dbReference>
<dbReference type="PANTHER" id="PTHR10357:SF209">
    <property type="entry name" value="PERIPLASMIC ALPHA-AMYLASE"/>
    <property type="match status" value="1"/>
</dbReference>
<keyword evidence="3" id="KW-0119">Carbohydrate metabolism</keyword>
<dbReference type="InterPro" id="IPR006046">
    <property type="entry name" value="Alpha_amylase"/>
</dbReference>
<dbReference type="EC" id="3.2.1.1" evidence="3"/>
<dbReference type="Gene3D" id="3.20.20.80">
    <property type="entry name" value="Glycosidases"/>
    <property type="match status" value="1"/>
</dbReference>
<reference evidence="6 7" key="1">
    <citation type="submission" date="2020-08" db="EMBL/GenBank/DDBJ databases">
        <title>Novel species isolated from subtropical streams in China.</title>
        <authorList>
            <person name="Lu H."/>
        </authorList>
    </citation>
    <scope>NUCLEOTIDE SEQUENCE [LARGE SCALE GENOMIC DNA]</scope>
    <source>
        <strain evidence="6 7">CY18W</strain>
    </source>
</reference>
<dbReference type="Pfam" id="PF00128">
    <property type="entry name" value="Alpha-amylase"/>
    <property type="match status" value="1"/>
</dbReference>
<feature type="chain" id="PRO_5045755125" description="Alpha-amylase" evidence="4">
    <location>
        <begin position="24"/>
        <end position="561"/>
    </location>
</feature>
<dbReference type="PRINTS" id="PR00110">
    <property type="entry name" value="ALPHAAMYLASE"/>
</dbReference>
<evidence type="ECO:0000259" key="5">
    <source>
        <dbReference type="SMART" id="SM00642"/>
    </source>
</evidence>
<feature type="domain" description="Glycosyl hydrolase family 13 catalytic" evidence="5">
    <location>
        <begin position="46"/>
        <end position="472"/>
    </location>
</feature>
<evidence type="ECO:0000313" key="7">
    <source>
        <dbReference type="Proteomes" id="UP000650424"/>
    </source>
</evidence>
<dbReference type="InterPro" id="IPR006047">
    <property type="entry name" value="GH13_cat_dom"/>
</dbReference>
<dbReference type="SUPFAM" id="SSF51445">
    <property type="entry name" value="(Trans)glycosidases"/>
    <property type="match status" value="1"/>
</dbReference>
<comment type="similarity">
    <text evidence="1 2">Belongs to the glycosyl hydrolase 13 family.</text>
</comment>